<feature type="chain" id="PRO_5045385750" description="L-aspartate oxidase" evidence="13">
    <location>
        <begin position="22"/>
        <end position="657"/>
    </location>
</feature>
<evidence type="ECO:0000256" key="3">
    <source>
        <dbReference type="ARBA" id="ARBA00008562"/>
    </source>
</evidence>
<evidence type="ECO:0000259" key="15">
    <source>
        <dbReference type="Pfam" id="PF02910"/>
    </source>
</evidence>
<evidence type="ECO:0000256" key="10">
    <source>
        <dbReference type="ARBA" id="ARBA00029426"/>
    </source>
</evidence>
<dbReference type="EC" id="1.4.3.16" evidence="4"/>
<evidence type="ECO:0000256" key="8">
    <source>
        <dbReference type="ARBA" id="ARBA00022827"/>
    </source>
</evidence>
<comment type="cofactor">
    <cofactor evidence="1">
        <name>FAD</name>
        <dbReference type="ChEBI" id="CHEBI:57692"/>
    </cofactor>
</comment>
<feature type="domain" description="Fumarate reductase/succinate dehydrogenase flavoprotein-like C-terminal" evidence="15">
    <location>
        <begin position="588"/>
        <end position="622"/>
    </location>
</feature>
<dbReference type="Gene3D" id="1.20.58.100">
    <property type="entry name" value="Fumarate reductase/succinate dehydrogenase flavoprotein-like, C-terminal domain"/>
    <property type="match status" value="1"/>
</dbReference>
<dbReference type="InterPro" id="IPR015939">
    <property type="entry name" value="Fum_Rdtase/Succ_DH_flav-like_C"/>
</dbReference>
<dbReference type="EMBL" id="CP095045">
    <property type="protein sequence ID" value="UOQ56179.1"/>
    <property type="molecule type" value="Genomic_DNA"/>
</dbReference>
<evidence type="ECO:0000313" key="16">
    <source>
        <dbReference type="EMBL" id="UOQ56179.1"/>
    </source>
</evidence>
<dbReference type="Pfam" id="PF02910">
    <property type="entry name" value="Succ_DH_flav_C"/>
    <property type="match status" value="1"/>
</dbReference>
<dbReference type="PRINTS" id="PR00368">
    <property type="entry name" value="FADPNR"/>
</dbReference>
<evidence type="ECO:0000313" key="17">
    <source>
        <dbReference type="Proteomes" id="UP000831786"/>
    </source>
</evidence>
<evidence type="ECO:0000256" key="9">
    <source>
        <dbReference type="ARBA" id="ARBA00023002"/>
    </source>
</evidence>
<dbReference type="Gene3D" id="3.50.50.60">
    <property type="entry name" value="FAD/NAD(P)-binding domain"/>
    <property type="match status" value="1"/>
</dbReference>
<feature type="domain" description="FAD-dependent oxidoreductase 2 FAD-binding" evidence="14">
    <location>
        <begin position="2"/>
        <end position="412"/>
    </location>
</feature>
<dbReference type="SUPFAM" id="SSF56425">
    <property type="entry name" value="Succinate dehydrogenase/fumarate reductase flavoprotein, catalytic domain"/>
    <property type="match status" value="1"/>
</dbReference>
<organism evidence="16 17">
    <name type="scientific">Leucobacter allii</name>
    <dbReference type="NCBI Taxonomy" id="2932247"/>
    <lineage>
        <taxon>Bacteria</taxon>
        <taxon>Bacillati</taxon>
        <taxon>Actinomycetota</taxon>
        <taxon>Actinomycetes</taxon>
        <taxon>Micrococcales</taxon>
        <taxon>Microbacteriaceae</taxon>
        <taxon>Leucobacter</taxon>
    </lineage>
</organism>
<comment type="function">
    <text evidence="10">Catalyzes the oxidation of L-aspartate to iminoaspartate, the first step in the de novo biosynthesis of NAD(+).</text>
</comment>
<keyword evidence="9" id="KW-0560">Oxidoreductase</keyword>
<gene>
    <name evidence="16" type="ORF">MUN78_10785</name>
</gene>
<dbReference type="InterPro" id="IPR027477">
    <property type="entry name" value="Succ_DH/fumarate_Rdtase_cat_sf"/>
</dbReference>
<proteinExistence type="inferred from homology"/>
<comment type="pathway">
    <text evidence="2">Cofactor biosynthesis; NAD(+) biosynthesis; iminoaspartate from L-aspartate (oxidase route): step 1/1.</text>
</comment>
<evidence type="ECO:0000256" key="11">
    <source>
        <dbReference type="ARBA" id="ARBA00030386"/>
    </source>
</evidence>
<comment type="catalytic activity">
    <reaction evidence="12">
        <text>L-aspartate + O2 = iminosuccinate + H2O2</text>
        <dbReference type="Rhea" id="RHEA:25876"/>
        <dbReference type="ChEBI" id="CHEBI:15379"/>
        <dbReference type="ChEBI" id="CHEBI:16240"/>
        <dbReference type="ChEBI" id="CHEBI:29991"/>
        <dbReference type="ChEBI" id="CHEBI:77875"/>
        <dbReference type="EC" id="1.4.3.16"/>
    </reaction>
    <physiologicalReaction direction="left-to-right" evidence="12">
        <dbReference type="Rhea" id="RHEA:25877"/>
    </physiologicalReaction>
</comment>
<name>A0ABY4FHQ4_9MICO</name>
<evidence type="ECO:0000256" key="5">
    <source>
        <dbReference type="ARBA" id="ARBA00021901"/>
    </source>
</evidence>
<dbReference type="InterPro" id="IPR037099">
    <property type="entry name" value="Fum_R/Succ_DH_flav-like_C_sf"/>
</dbReference>
<evidence type="ECO:0000256" key="12">
    <source>
        <dbReference type="ARBA" id="ARBA00048305"/>
    </source>
</evidence>
<keyword evidence="6" id="KW-0285">Flavoprotein</keyword>
<evidence type="ECO:0000259" key="14">
    <source>
        <dbReference type="Pfam" id="PF00890"/>
    </source>
</evidence>
<dbReference type="SUPFAM" id="SSF51905">
    <property type="entry name" value="FAD/NAD(P)-binding domain"/>
    <property type="match status" value="1"/>
</dbReference>
<dbReference type="InterPro" id="IPR003953">
    <property type="entry name" value="FAD-dep_OxRdtase_2_FAD-bd"/>
</dbReference>
<feature type="signal peptide" evidence="13">
    <location>
        <begin position="1"/>
        <end position="21"/>
    </location>
</feature>
<dbReference type="InterPro" id="IPR005288">
    <property type="entry name" value="NadB"/>
</dbReference>
<accession>A0ABY4FHQ4</accession>
<dbReference type="PANTHER" id="PTHR42716:SF2">
    <property type="entry name" value="L-ASPARTATE OXIDASE, CHLOROPLASTIC"/>
    <property type="match status" value="1"/>
</dbReference>
<keyword evidence="17" id="KW-1185">Reference proteome</keyword>
<evidence type="ECO:0000256" key="13">
    <source>
        <dbReference type="SAM" id="SignalP"/>
    </source>
</evidence>
<sequence>MILVIGSGVAGLSCAIAAAHAAAGTELEVRLVAPGDLATGDAAVGGSTVLAQGGIAAAIGAGDRWQDHLADTLAAGAGIVAADAAELLVREGADAVRRLIAAGLAVDRASDGAPALGLEAAHGRPRIVHAGGDRTGAVLHAQLLGEAHRLAAAGRLVLASGRRAVELVVEGGAVRGAVLAAAGETGRTVGAEATNGGGHGGSVLSQGAEVVERVRADAVVLATGGYAGLYPRTSNRAGARGEGVVLAARAGALVADLEFVQFHPTVIAGTGSLVSEAVRGAGAVLRDGAGRRFMASQDPRAELAPRDVVSRAIHRVLRERGEDRVWLDATVIERAEGDGTLARRFPAISAAMRSHGLDWAREPVPVVPAAHYAMGGVASDTDGRSTLPGLFVAGETASTGVQGANRLASNSLLEGLVFGARAGRAAAAFASAAPEARRWETRGATLPVLAESAVEASRLVEASRARGTDGGVFAARGATAHGAAARGAAAPGTAFAPLTEPANIASRYAPLDIAPIMDAPMTGALLPGGPIAGASGAAAPTGAAECPVTGTDEAAVAAMLGAELGIERDAAGLERAAAVFRAASGPVADLAEMIRIAALARTESRGAHARADFPERDPAQAHRTAFRFVFPDAPARTAVPDTHVPDARAWSELARAS</sequence>
<dbReference type="InterPro" id="IPR036188">
    <property type="entry name" value="FAD/NAD-bd_sf"/>
</dbReference>
<dbReference type="Pfam" id="PF00890">
    <property type="entry name" value="FAD_binding_2"/>
    <property type="match status" value="1"/>
</dbReference>
<evidence type="ECO:0000256" key="2">
    <source>
        <dbReference type="ARBA" id="ARBA00004950"/>
    </source>
</evidence>
<dbReference type="SUPFAM" id="SSF46977">
    <property type="entry name" value="Succinate dehydrogenase/fumarate reductase flavoprotein C-terminal domain"/>
    <property type="match status" value="1"/>
</dbReference>
<reference evidence="16 17" key="1">
    <citation type="submission" date="2022-04" db="EMBL/GenBank/DDBJ databases">
        <title>Leucobacter sp. isolated from rhizosphere of garlic.</title>
        <authorList>
            <person name="Won M."/>
            <person name="Lee C.-M."/>
            <person name="Woen H.-Y."/>
            <person name="Kwon S.-W."/>
        </authorList>
    </citation>
    <scope>NUCLEOTIDE SEQUENCE [LARGE SCALE GENOMIC DNA]</scope>
    <source>
        <strain evidence="16 17">H21R-40</strain>
    </source>
</reference>
<keyword evidence="8" id="KW-0274">FAD</keyword>
<dbReference type="RefSeq" id="WP_244726383.1">
    <property type="nucleotide sequence ID" value="NZ_CP095045.1"/>
</dbReference>
<keyword evidence="7" id="KW-0662">Pyridine nucleotide biosynthesis</keyword>
<dbReference type="Proteomes" id="UP000831786">
    <property type="component" value="Chromosome"/>
</dbReference>
<evidence type="ECO:0000256" key="4">
    <source>
        <dbReference type="ARBA" id="ARBA00012173"/>
    </source>
</evidence>
<evidence type="ECO:0000256" key="7">
    <source>
        <dbReference type="ARBA" id="ARBA00022642"/>
    </source>
</evidence>
<keyword evidence="13" id="KW-0732">Signal</keyword>
<evidence type="ECO:0000256" key="6">
    <source>
        <dbReference type="ARBA" id="ARBA00022630"/>
    </source>
</evidence>
<dbReference type="Gene3D" id="3.90.700.10">
    <property type="entry name" value="Succinate dehydrogenase/fumarate reductase flavoprotein, catalytic domain"/>
    <property type="match status" value="1"/>
</dbReference>
<evidence type="ECO:0000256" key="1">
    <source>
        <dbReference type="ARBA" id="ARBA00001974"/>
    </source>
</evidence>
<comment type="similarity">
    <text evidence="3">Belongs to the FAD-dependent oxidoreductase 2 family. NadB subfamily.</text>
</comment>
<protein>
    <recommendedName>
        <fullName evidence="5">L-aspartate oxidase</fullName>
        <ecNumber evidence="4">1.4.3.16</ecNumber>
    </recommendedName>
    <alternativeName>
        <fullName evidence="11">Quinolinate synthase B</fullName>
    </alternativeName>
</protein>
<dbReference type="PANTHER" id="PTHR42716">
    <property type="entry name" value="L-ASPARTATE OXIDASE"/>
    <property type="match status" value="1"/>
</dbReference>